<dbReference type="Proteomes" id="UP000293045">
    <property type="component" value="Unassembled WGS sequence"/>
</dbReference>
<organism evidence="1 4">
    <name type="scientific">Hamiltosporidium magnivora</name>
    <dbReference type="NCBI Taxonomy" id="148818"/>
    <lineage>
        <taxon>Eukaryota</taxon>
        <taxon>Fungi</taxon>
        <taxon>Fungi incertae sedis</taxon>
        <taxon>Microsporidia</taxon>
        <taxon>Dubosqiidae</taxon>
        <taxon>Hamiltosporidium</taxon>
    </lineage>
</organism>
<keyword evidence="3" id="KW-1185">Reference proteome</keyword>
<evidence type="ECO:0000313" key="3">
    <source>
        <dbReference type="Proteomes" id="UP000291404"/>
    </source>
</evidence>
<evidence type="ECO:0000313" key="2">
    <source>
        <dbReference type="EMBL" id="TBU08165.1"/>
    </source>
</evidence>
<dbReference type="Proteomes" id="UP000291404">
    <property type="component" value="Unassembled WGS sequence"/>
</dbReference>
<proteinExistence type="predicted"/>
<protein>
    <submittedName>
        <fullName evidence="1">Uncharacterized protein</fullName>
    </submittedName>
</protein>
<dbReference type="EMBL" id="PITI01000174">
    <property type="protein sequence ID" value="TBU08165.1"/>
    <property type="molecule type" value="Genomic_DNA"/>
</dbReference>
<dbReference type="AlphaFoldDB" id="A0A4Q9L8T8"/>
<evidence type="ECO:0000313" key="1">
    <source>
        <dbReference type="EMBL" id="TBU04127.1"/>
    </source>
</evidence>
<accession>A0A4Q9L8T8</accession>
<sequence length="122" mass="14363">MQQFFLSVLQVAQKMEIILNLDRSGIPSYYNRSIPGTYDEQTYKTSGFLCKETIESKLHVSRSKERFNRFLDGRNRLLLKGTAQKKHMTLQLKLKLQNVLFEALVKYNEYFMPTKGTYNVEI</sequence>
<name>A0A4Q9L8T8_9MICR</name>
<dbReference type="VEuPathDB" id="MicrosporidiaDB:CWI39_0852p0020"/>
<dbReference type="EMBL" id="PIXR01000852">
    <property type="protein sequence ID" value="TBU04127.1"/>
    <property type="molecule type" value="Genomic_DNA"/>
</dbReference>
<reference evidence="3 4" key="1">
    <citation type="submission" date="2017-12" db="EMBL/GenBank/DDBJ databases">
        <authorList>
            <person name="Pombert J.-F."/>
            <person name="Haag K.L."/>
            <person name="Ebert D."/>
        </authorList>
    </citation>
    <scope>NUCLEOTIDE SEQUENCE [LARGE SCALE GENOMIC DNA]</scope>
    <source>
        <strain evidence="2">BE-OM-2</strain>
        <strain evidence="1">IL-BN-2</strain>
    </source>
</reference>
<gene>
    <name evidence="2" type="ORF">CWI36_0174p0050</name>
    <name evidence="1" type="ORF">CWI39_0852p0020</name>
</gene>
<evidence type="ECO:0000313" key="4">
    <source>
        <dbReference type="Proteomes" id="UP000293045"/>
    </source>
</evidence>
<dbReference type="VEuPathDB" id="MicrosporidiaDB:CWI36_0174p0050"/>
<comment type="caution">
    <text evidence="1">The sequence shown here is derived from an EMBL/GenBank/DDBJ whole genome shotgun (WGS) entry which is preliminary data.</text>
</comment>